<dbReference type="InterPro" id="IPR010499">
    <property type="entry name" value="AraC_E-bd"/>
</dbReference>
<dbReference type="InterPro" id="IPR029442">
    <property type="entry name" value="GyrI-like"/>
</dbReference>
<protein>
    <submittedName>
        <fullName evidence="3">MerR family transcriptional regulator</fullName>
    </submittedName>
</protein>
<proteinExistence type="predicted"/>
<evidence type="ECO:0000256" key="1">
    <source>
        <dbReference type="ARBA" id="ARBA00023125"/>
    </source>
</evidence>
<dbReference type="PROSITE" id="PS50937">
    <property type="entry name" value="HTH_MERR_2"/>
    <property type="match status" value="1"/>
</dbReference>
<evidence type="ECO:0000313" key="3">
    <source>
        <dbReference type="EMBL" id="NMH80780.1"/>
    </source>
</evidence>
<dbReference type="PROSITE" id="PS00552">
    <property type="entry name" value="HTH_MERR_1"/>
    <property type="match status" value="1"/>
</dbReference>
<comment type="caution">
    <text evidence="3">The sequence shown here is derived from an EMBL/GenBank/DDBJ whole genome shotgun (WGS) entry which is preliminary data.</text>
</comment>
<dbReference type="CDD" id="cd01107">
    <property type="entry name" value="HTH_BmrR"/>
    <property type="match status" value="1"/>
</dbReference>
<dbReference type="Gene3D" id="1.10.1660.10">
    <property type="match status" value="1"/>
</dbReference>
<dbReference type="InterPro" id="IPR009061">
    <property type="entry name" value="DNA-bd_dom_put_sf"/>
</dbReference>
<dbReference type="PANTHER" id="PTHR30204">
    <property type="entry name" value="REDOX-CYCLING DRUG-SENSING TRANSCRIPTIONAL ACTIVATOR SOXR"/>
    <property type="match status" value="1"/>
</dbReference>
<dbReference type="SUPFAM" id="SSF55136">
    <property type="entry name" value="Probable bacterial effector-binding domain"/>
    <property type="match status" value="1"/>
</dbReference>
<evidence type="ECO:0000313" key="4">
    <source>
        <dbReference type="Proteomes" id="UP001296706"/>
    </source>
</evidence>
<sequence length="259" mass="27680">MSLMPIGAFARLARLTVEAVRHYDAEGLLVPASVDPRSGYRYYRSDQVRTATTIALLRGLDVPLPVVREVLAAPDEKTVAAVLAAQREHVAAEMARREQVLRSLDALLLAPRRVRYDVGIAERAPLWLVGLTGRVRADALDVDAAALCAAVLRTGAGNGREPLVGVFPLDLVDEFDAAVGVPAPPGTSEVAVALPGGPWAATLHVGPYEELPLAYTAVLEHVRERGHQVRGPVTETYLTDPGTVAPDELVTRVSLALEP</sequence>
<dbReference type="RefSeq" id="WP_169398830.1">
    <property type="nucleotide sequence ID" value="NZ_BAAAJH010000005.1"/>
</dbReference>
<evidence type="ECO:0000259" key="2">
    <source>
        <dbReference type="PROSITE" id="PS50937"/>
    </source>
</evidence>
<organism evidence="3 4">
    <name type="scientific">Pseudonocardia xinjiangensis</name>
    <dbReference type="NCBI Taxonomy" id="75289"/>
    <lineage>
        <taxon>Bacteria</taxon>
        <taxon>Bacillati</taxon>
        <taxon>Actinomycetota</taxon>
        <taxon>Actinomycetes</taxon>
        <taxon>Pseudonocardiales</taxon>
        <taxon>Pseudonocardiaceae</taxon>
        <taxon>Pseudonocardia</taxon>
    </lineage>
</organism>
<dbReference type="Pfam" id="PF13411">
    <property type="entry name" value="MerR_1"/>
    <property type="match status" value="1"/>
</dbReference>
<reference evidence="3 4" key="1">
    <citation type="submission" date="2020-04" db="EMBL/GenBank/DDBJ databases">
        <authorList>
            <person name="Klaysubun C."/>
            <person name="Duangmal K."/>
            <person name="Lipun K."/>
        </authorList>
    </citation>
    <scope>NUCLEOTIDE SEQUENCE [LARGE SCALE GENOMIC DNA]</scope>
    <source>
        <strain evidence="3 4">JCM 11839</strain>
    </source>
</reference>
<gene>
    <name evidence="3" type="ORF">HF577_27285</name>
</gene>
<dbReference type="SMART" id="SM00871">
    <property type="entry name" value="AraC_E_bind"/>
    <property type="match status" value="1"/>
</dbReference>
<dbReference type="Gene3D" id="3.20.80.10">
    <property type="entry name" value="Regulatory factor, effector binding domain"/>
    <property type="match status" value="1"/>
</dbReference>
<dbReference type="SMART" id="SM00422">
    <property type="entry name" value="HTH_MERR"/>
    <property type="match status" value="1"/>
</dbReference>
<keyword evidence="1" id="KW-0238">DNA-binding</keyword>
<dbReference type="InterPro" id="IPR000551">
    <property type="entry name" value="MerR-type_HTH_dom"/>
</dbReference>
<dbReference type="PANTHER" id="PTHR30204:SF97">
    <property type="entry name" value="MERR FAMILY REGULATORY PROTEIN"/>
    <property type="match status" value="1"/>
</dbReference>
<accession>A0ABX1RNW2</accession>
<name>A0ABX1RNW2_9PSEU</name>
<dbReference type="SUPFAM" id="SSF46955">
    <property type="entry name" value="Putative DNA-binding domain"/>
    <property type="match status" value="1"/>
</dbReference>
<dbReference type="EMBL" id="JAAXKY010000114">
    <property type="protein sequence ID" value="NMH80780.1"/>
    <property type="molecule type" value="Genomic_DNA"/>
</dbReference>
<dbReference type="InterPro" id="IPR047057">
    <property type="entry name" value="MerR_fam"/>
</dbReference>
<dbReference type="InterPro" id="IPR011256">
    <property type="entry name" value="Reg_factor_effector_dom_sf"/>
</dbReference>
<dbReference type="Pfam" id="PF06445">
    <property type="entry name" value="GyrI-like"/>
    <property type="match status" value="1"/>
</dbReference>
<dbReference type="Proteomes" id="UP001296706">
    <property type="component" value="Unassembled WGS sequence"/>
</dbReference>
<feature type="domain" description="HTH merR-type" evidence="2">
    <location>
        <begin position="3"/>
        <end position="73"/>
    </location>
</feature>
<keyword evidence="4" id="KW-1185">Reference proteome</keyword>